<evidence type="ECO:0000256" key="1">
    <source>
        <dbReference type="ARBA" id="ARBA00022630"/>
    </source>
</evidence>
<evidence type="ECO:0000256" key="2">
    <source>
        <dbReference type="ARBA" id="ARBA00023002"/>
    </source>
</evidence>
<proteinExistence type="predicted"/>
<dbReference type="NCBIfam" id="TIGR01811">
    <property type="entry name" value="sdhA_Bsu"/>
    <property type="match status" value="1"/>
</dbReference>
<dbReference type="InterPro" id="IPR015939">
    <property type="entry name" value="Fum_Rdtase/Succ_DH_flav-like_C"/>
</dbReference>
<dbReference type="PANTHER" id="PTHR11632:SF53">
    <property type="entry name" value="SUCCINATE DEHYDROGENASE FLAVOPROTEIN SUBUNIT"/>
    <property type="match status" value="1"/>
</dbReference>
<evidence type="ECO:0000313" key="5">
    <source>
        <dbReference type="EMBL" id="MFC4497435.1"/>
    </source>
</evidence>
<dbReference type="Pfam" id="PF02910">
    <property type="entry name" value="Succ_DH_flav_C"/>
    <property type="match status" value="1"/>
</dbReference>
<dbReference type="InterPro" id="IPR027477">
    <property type="entry name" value="Succ_DH/fumarate_Rdtase_cat_sf"/>
</dbReference>
<dbReference type="Gene3D" id="3.50.50.60">
    <property type="entry name" value="FAD/NAD(P)-binding domain"/>
    <property type="match status" value="1"/>
</dbReference>
<sequence>MNRHLDYLGYRTGEPVRDTKAPSGPVAGRWDTRRFDAALVNPANRRKYTVIVVGTGLAGGSAGATLAEQGYRVVQFCYQDSPRRAHSIAAQGGINAAKNYRNDGDSVHRLFYDTVKGGDFRARESNVHRLAQISVEIIDQCVAQGVPFAREYGGLLDTRSFGGVQVSRTFYARGQTGQQLLLGAYQALSRQIASGNVEMHPRTEMLDLIVIGGRARGIVARDLVTGRIDTYFGDAVVLATGGYGNVFHLSTNAKNSNATAVWRAHRRGAYFANPCFTQIHPTCIPRSGDHQSKLTLMSESLRNDGRIWVPGTRGDERPPEQIPEDERDYYLERTYPAFGNLVPRDIASRAAKKVCDEGRGVGPGGQGVYLDFADAIARMGREAVEEKYGNLFEMYERITAEDPYTTPMRIYPAIHYTMGGLWVDYDLQTTVPGLFAIGEANFSDHGANRLGASALMQGLADGYFVLPATLGDFLARHPHDEVPDGHPAVAEAVGSVTARLEGLLSVGGDRTPESFHKELGELLWDECGMARTDTGLRKALERIPSLREEFWRRVSVPGTGEGLNQSLEKANRISDHLELAELMCLDALHRTESCGGHFREESRTPDDEARRDDEEFAYAAAWEHTGTGTPPVLHKEHLVFEYVHPTQRSYA</sequence>
<dbReference type="Proteomes" id="UP001595997">
    <property type="component" value="Unassembled WGS sequence"/>
</dbReference>
<dbReference type="EMBL" id="JBHSFH010000015">
    <property type="protein sequence ID" value="MFC4497435.1"/>
    <property type="molecule type" value="Genomic_DNA"/>
</dbReference>
<dbReference type="SUPFAM" id="SSF46977">
    <property type="entry name" value="Succinate dehydrogenase/fumarate reductase flavoprotein C-terminal domain"/>
    <property type="match status" value="1"/>
</dbReference>
<keyword evidence="1" id="KW-0285">Flavoprotein</keyword>
<feature type="domain" description="FAD-dependent oxidoreductase 2 FAD-binding" evidence="3">
    <location>
        <begin position="50"/>
        <end position="455"/>
    </location>
</feature>
<dbReference type="PANTHER" id="PTHR11632">
    <property type="entry name" value="SUCCINATE DEHYDROGENASE 2 FLAVOPROTEIN SUBUNIT"/>
    <property type="match status" value="1"/>
</dbReference>
<gene>
    <name evidence="5" type="ORF">ACFPA8_25210</name>
</gene>
<dbReference type="InterPro" id="IPR011280">
    <property type="entry name" value="Succ_DH/Fum_Rdt_flav_su"/>
</dbReference>
<organism evidence="5 6">
    <name type="scientific">Streptomyces ovatisporus</name>
    <dbReference type="NCBI Taxonomy" id="1128682"/>
    <lineage>
        <taxon>Bacteria</taxon>
        <taxon>Bacillati</taxon>
        <taxon>Actinomycetota</taxon>
        <taxon>Actinomycetes</taxon>
        <taxon>Kitasatosporales</taxon>
        <taxon>Streptomycetaceae</taxon>
        <taxon>Streptomyces</taxon>
    </lineage>
</organism>
<keyword evidence="2" id="KW-0560">Oxidoreductase</keyword>
<dbReference type="InterPro" id="IPR037099">
    <property type="entry name" value="Fum_R/Succ_DH_flav-like_C_sf"/>
</dbReference>
<dbReference type="Gene3D" id="1.20.58.100">
    <property type="entry name" value="Fumarate reductase/succinate dehydrogenase flavoprotein-like, C-terminal domain"/>
    <property type="match status" value="1"/>
</dbReference>
<dbReference type="Pfam" id="PF00890">
    <property type="entry name" value="FAD_binding_2"/>
    <property type="match status" value="1"/>
</dbReference>
<dbReference type="Gene3D" id="3.90.700.10">
    <property type="entry name" value="Succinate dehydrogenase/fumarate reductase flavoprotein, catalytic domain"/>
    <property type="match status" value="1"/>
</dbReference>
<evidence type="ECO:0000313" key="6">
    <source>
        <dbReference type="Proteomes" id="UP001595997"/>
    </source>
</evidence>
<comment type="caution">
    <text evidence="5">The sequence shown here is derived from an EMBL/GenBank/DDBJ whole genome shotgun (WGS) entry which is preliminary data.</text>
</comment>
<accession>A0ABV9AFI3</accession>
<feature type="domain" description="Fumarate reductase/succinate dehydrogenase flavoprotein-like C-terminal" evidence="4">
    <location>
        <begin position="516"/>
        <end position="650"/>
    </location>
</feature>
<evidence type="ECO:0000259" key="4">
    <source>
        <dbReference type="Pfam" id="PF02910"/>
    </source>
</evidence>
<keyword evidence="6" id="KW-1185">Reference proteome</keyword>
<dbReference type="InterPro" id="IPR030664">
    <property type="entry name" value="SdhA/FrdA/AprA"/>
</dbReference>
<dbReference type="RefSeq" id="WP_386452129.1">
    <property type="nucleotide sequence ID" value="NZ_JBHSFH010000015.1"/>
</dbReference>
<dbReference type="NCBIfam" id="NF005749">
    <property type="entry name" value="PRK07573.1"/>
    <property type="match status" value="1"/>
</dbReference>
<protein>
    <submittedName>
        <fullName evidence="5">Fumarate reductase/succinate dehydrogenase flavoprotein subunit</fullName>
    </submittedName>
</protein>
<dbReference type="InterPro" id="IPR003953">
    <property type="entry name" value="FAD-dep_OxRdtase_2_FAD-bd"/>
</dbReference>
<dbReference type="PRINTS" id="PR00368">
    <property type="entry name" value="FADPNR"/>
</dbReference>
<dbReference type="SUPFAM" id="SSF56425">
    <property type="entry name" value="Succinate dehydrogenase/fumarate reductase flavoprotein, catalytic domain"/>
    <property type="match status" value="1"/>
</dbReference>
<evidence type="ECO:0000259" key="3">
    <source>
        <dbReference type="Pfam" id="PF00890"/>
    </source>
</evidence>
<dbReference type="SUPFAM" id="SSF51905">
    <property type="entry name" value="FAD/NAD(P)-binding domain"/>
    <property type="match status" value="1"/>
</dbReference>
<name>A0ABV9AFI3_9ACTN</name>
<dbReference type="InterPro" id="IPR036188">
    <property type="entry name" value="FAD/NAD-bd_sf"/>
</dbReference>
<reference evidence="6" key="1">
    <citation type="journal article" date="2019" name="Int. J. Syst. Evol. Microbiol.">
        <title>The Global Catalogue of Microorganisms (GCM) 10K type strain sequencing project: providing services to taxonomists for standard genome sequencing and annotation.</title>
        <authorList>
            <consortium name="The Broad Institute Genomics Platform"/>
            <consortium name="The Broad Institute Genome Sequencing Center for Infectious Disease"/>
            <person name="Wu L."/>
            <person name="Ma J."/>
        </authorList>
    </citation>
    <scope>NUCLEOTIDE SEQUENCE [LARGE SCALE GENOMIC DNA]</scope>
    <source>
        <strain evidence="6">CGMCC 4.7357</strain>
    </source>
</reference>